<dbReference type="Gene3D" id="1.10.287.950">
    <property type="entry name" value="Methyl-accepting chemotaxis protein"/>
    <property type="match status" value="1"/>
</dbReference>
<dbReference type="PANTHER" id="PTHR43531:SF11">
    <property type="entry name" value="METHYL-ACCEPTING CHEMOTAXIS PROTEIN 3"/>
    <property type="match status" value="1"/>
</dbReference>
<feature type="domain" description="HAMP" evidence="7">
    <location>
        <begin position="201"/>
        <end position="254"/>
    </location>
</feature>
<dbReference type="Pfam" id="PF00672">
    <property type="entry name" value="HAMP"/>
    <property type="match status" value="1"/>
</dbReference>
<evidence type="ECO:0000256" key="4">
    <source>
        <dbReference type="PROSITE-ProRule" id="PRU00284"/>
    </source>
</evidence>
<dbReference type="InterPro" id="IPR003660">
    <property type="entry name" value="HAMP_dom"/>
</dbReference>
<feature type="transmembrane region" description="Helical" evidence="5">
    <location>
        <begin position="12"/>
        <end position="36"/>
    </location>
</feature>
<keyword evidence="2" id="KW-0145">Chemotaxis</keyword>
<dbReference type="EMBL" id="JACIEJ010000003">
    <property type="protein sequence ID" value="MBB3985335.1"/>
    <property type="molecule type" value="Genomic_DNA"/>
</dbReference>
<reference evidence="8 9" key="1">
    <citation type="submission" date="2020-08" db="EMBL/GenBank/DDBJ databases">
        <title>Genomic Encyclopedia of Type Strains, Phase IV (KMG-IV): sequencing the most valuable type-strain genomes for metagenomic binning, comparative biology and taxonomic classification.</title>
        <authorList>
            <person name="Goeker M."/>
        </authorList>
    </citation>
    <scope>NUCLEOTIDE SEQUENCE [LARGE SCALE GENOMIC DNA]</scope>
    <source>
        <strain evidence="8 9">DSM 102235</strain>
    </source>
</reference>
<dbReference type="Gene3D" id="6.10.340.10">
    <property type="match status" value="1"/>
</dbReference>
<keyword evidence="5" id="KW-0812">Transmembrane</keyword>
<organism evidence="8 9">
    <name type="scientific">Sagittula marina</name>
    <dbReference type="NCBI Taxonomy" id="943940"/>
    <lineage>
        <taxon>Bacteria</taxon>
        <taxon>Pseudomonadati</taxon>
        <taxon>Pseudomonadota</taxon>
        <taxon>Alphaproteobacteria</taxon>
        <taxon>Rhodobacterales</taxon>
        <taxon>Roseobacteraceae</taxon>
        <taxon>Sagittula</taxon>
    </lineage>
</organism>
<evidence type="ECO:0000256" key="2">
    <source>
        <dbReference type="ARBA" id="ARBA00022500"/>
    </source>
</evidence>
<feature type="domain" description="HAMP" evidence="7">
    <location>
        <begin position="264"/>
        <end position="316"/>
    </location>
</feature>
<dbReference type="AlphaFoldDB" id="A0A7W6DRF0"/>
<accession>A0A7W6DRF0</accession>
<comment type="subcellular location">
    <subcellularLocation>
        <location evidence="1">Membrane</location>
    </subcellularLocation>
</comment>
<keyword evidence="9" id="KW-1185">Reference proteome</keyword>
<name>A0A7W6DRF0_9RHOB</name>
<keyword evidence="4" id="KW-0807">Transducer</keyword>
<dbReference type="GO" id="GO:0007165">
    <property type="term" value="P:signal transduction"/>
    <property type="evidence" value="ECO:0007669"/>
    <property type="project" value="UniProtKB-KW"/>
</dbReference>
<evidence type="ECO:0000259" key="7">
    <source>
        <dbReference type="PROSITE" id="PS50885"/>
    </source>
</evidence>
<feature type="domain" description="Methyl-accepting transducer" evidence="6">
    <location>
        <begin position="321"/>
        <end position="550"/>
    </location>
</feature>
<dbReference type="PROSITE" id="PS50885">
    <property type="entry name" value="HAMP"/>
    <property type="match status" value="2"/>
</dbReference>
<feature type="transmembrane region" description="Helical" evidence="5">
    <location>
        <begin position="179"/>
        <end position="199"/>
    </location>
</feature>
<dbReference type="PANTHER" id="PTHR43531">
    <property type="entry name" value="PROTEIN ICFG"/>
    <property type="match status" value="1"/>
</dbReference>
<dbReference type="CDD" id="cd11386">
    <property type="entry name" value="MCP_signal"/>
    <property type="match status" value="1"/>
</dbReference>
<dbReference type="InterPro" id="IPR004089">
    <property type="entry name" value="MCPsignal_dom"/>
</dbReference>
<dbReference type="SMART" id="SM00304">
    <property type="entry name" value="HAMP"/>
    <property type="match status" value="2"/>
</dbReference>
<dbReference type="GO" id="GO:0004888">
    <property type="term" value="F:transmembrane signaling receptor activity"/>
    <property type="evidence" value="ECO:0007669"/>
    <property type="project" value="InterPro"/>
</dbReference>
<evidence type="ECO:0000313" key="9">
    <source>
        <dbReference type="Proteomes" id="UP000541426"/>
    </source>
</evidence>
<dbReference type="InterPro" id="IPR051310">
    <property type="entry name" value="MCP_chemotaxis"/>
</dbReference>
<dbReference type="CDD" id="cd06225">
    <property type="entry name" value="HAMP"/>
    <property type="match status" value="1"/>
</dbReference>
<comment type="similarity">
    <text evidence="3">Belongs to the methyl-accepting chemotaxis (MCP) protein family.</text>
</comment>
<dbReference type="SUPFAM" id="SSF158472">
    <property type="entry name" value="HAMP domain-like"/>
    <property type="match status" value="1"/>
</dbReference>
<dbReference type="GO" id="GO:0006935">
    <property type="term" value="P:chemotaxis"/>
    <property type="evidence" value="ECO:0007669"/>
    <property type="project" value="UniProtKB-KW"/>
</dbReference>
<evidence type="ECO:0000256" key="3">
    <source>
        <dbReference type="ARBA" id="ARBA00029447"/>
    </source>
</evidence>
<dbReference type="FunFam" id="1.10.287.950:FF:000001">
    <property type="entry name" value="Methyl-accepting chemotaxis sensory transducer"/>
    <property type="match status" value="1"/>
</dbReference>
<dbReference type="Proteomes" id="UP000541426">
    <property type="component" value="Unassembled WGS sequence"/>
</dbReference>
<gene>
    <name evidence="8" type="ORF">GGQ68_001664</name>
</gene>
<dbReference type="InterPro" id="IPR004090">
    <property type="entry name" value="Chemotax_Me-accpt_rcpt"/>
</dbReference>
<dbReference type="Pfam" id="PF00015">
    <property type="entry name" value="MCPsignal"/>
    <property type="match status" value="1"/>
</dbReference>
<keyword evidence="5" id="KW-0472">Membrane</keyword>
<dbReference type="RefSeq" id="WP_183964782.1">
    <property type="nucleotide sequence ID" value="NZ_BAABBZ010000059.1"/>
</dbReference>
<dbReference type="PRINTS" id="PR00260">
    <property type="entry name" value="CHEMTRNSDUCR"/>
</dbReference>
<sequence length="580" mass="61983">MSVQDTEIKRKFVWHSIFVRCALLMAATTIVVAGVLSAGAMQLFDRMAVSDVNRQAERELARGLEALQKPLRFQVADKIEEVSLLLLQGLGANAESVIVLNADGNLVSAHTTEGLDAEQDTLIELGRLALAGTSAVTEQKNRLRAAPVMAGPEGPVIGALALASSYEAQRALVWQDARWIFVLAGVSFVVMMGLTLWLLNRTLGAPLRRLTRAVKRIIDGDYDTESKMVGRKDEIGDIARNTLALLKVLREGRTAEQARAERLEQQLKVVGELGQALDNLANGILHMRIAGPFPKEYEALRANFNRAVEHLCEVVTDVKGGAEGILASSDQIASASDDLSRRTETQAATLEQSAAAMEEMLAAVKSAARNASDANTTMSHTRETAEKNGQVMKSAIIAMNQIEKSSDKISEITSVIDDIAFQTNLLALNAGVEAARAGESGKGFAVVASEVRGLAQRSAEAAQQIKDLILGSGEQVKQGVHLVEASGLALEDVLAKIADVSAMVEQIASSAEDQAQGLNEINEGISNLDRVTQQNAAMVEESTAASQMLHEEANRLSKRVAGFETGSHATNGPALEQHAA</sequence>
<dbReference type="PROSITE" id="PS50111">
    <property type="entry name" value="CHEMOTAXIS_TRANSDUC_2"/>
    <property type="match status" value="1"/>
</dbReference>
<keyword evidence="5" id="KW-1133">Transmembrane helix</keyword>
<evidence type="ECO:0000313" key="8">
    <source>
        <dbReference type="EMBL" id="MBB3985335.1"/>
    </source>
</evidence>
<dbReference type="SMART" id="SM00283">
    <property type="entry name" value="MA"/>
    <property type="match status" value="1"/>
</dbReference>
<dbReference type="GO" id="GO:0016020">
    <property type="term" value="C:membrane"/>
    <property type="evidence" value="ECO:0007669"/>
    <property type="project" value="UniProtKB-SubCell"/>
</dbReference>
<evidence type="ECO:0000256" key="5">
    <source>
        <dbReference type="SAM" id="Phobius"/>
    </source>
</evidence>
<evidence type="ECO:0000256" key="1">
    <source>
        <dbReference type="ARBA" id="ARBA00004370"/>
    </source>
</evidence>
<evidence type="ECO:0000259" key="6">
    <source>
        <dbReference type="PROSITE" id="PS50111"/>
    </source>
</evidence>
<protein>
    <submittedName>
        <fullName evidence="8">Methyl-accepting chemotaxis protein</fullName>
    </submittedName>
</protein>
<proteinExistence type="inferred from homology"/>
<dbReference type="SUPFAM" id="SSF58104">
    <property type="entry name" value="Methyl-accepting chemotaxis protein (MCP) signaling domain"/>
    <property type="match status" value="1"/>
</dbReference>
<comment type="caution">
    <text evidence="8">The sequence shown here is derived from an EMBL/GenBank/DDBJ whole genome shotgun (WGS) entry which is preliminary data.</text>
</comment>